<feature type="chain" id="PRO_5043497743" evidence="1">
    <location>
        <begin position="22"/>
        <end position="123"/>
    </location>
</feature>
<dbReference type="EMBL" id="JALJOS010000091">
    <property type="protein sequence ID" value="KAK9816149.1"/>
    <property type="molecule type" value="Genomic_DNA"/>
</dbReference>
<feature type="signal peptide" evidence="1">
    <location>
        <begin position="1"/>
        <end position="21"/>
    </location>
</feature>
<name>A0AAW1Q774_9CHLO</name>
<evidence type="ECO:0000313" key="3">
    <source>
        <dbReference type="Proteomes" id="UP001438707"/>
    </source>
</evidence>
<gene>
    <name evidence="2" type="ORF">WJX74_008838</name>
</gene>
<keyword evidence="1" id="KW-0732">Signal</keyword>
<dbReference type="AlphaFoldDB" id="A0AAW1Q774"/>
<keyword evidence="3" id="KW-1185">Reference proteome</keyword>
<reference evidence="2 3" key="1">
    <citation type="journal article" date="2024" name="Nat. Commun.">
        <title>Phylogenomics reveals the evolutionary origins of lichenization in chlorophyte algae.</title>
        <authorList>
            <person name="Puginier C."/>
            <person name="Libourel C."/>
            <person name="Otte J."/>
            <person name="Skaloud P."/>
            <person name="Haon M."/>
            <person name="Grisel S."/>
            <person name="Petersen M."/>
            <person name="Berrin J.G."/>
            <person name="Delaux P.M."/>
            <person name="Dal Grande F."/>
            <person name="Keller J."/>
        </authorList>
    </citation>
    <scope>NUCLEOTIDE SEQUENCE [LARGE SCALE GENOMIC DNA]</scope>
    <source>
        <strain evidence="2 3">SAG 2145</strain>
    </source>
</reference>
<dbReference type="Proteomes" id="UP001438707">
    <property type="component" value="Unassembled WGS sequence"/>
</dbReference>
<evidence type="ECO:0000256" key="1">
    <source>
        <dbReference type="SAM" id="SignalP"/>
    </source>
</evidence>
<protein>
    <submittedName>
        <fullName evidence="2">Uncharacterized protein</fullName>
    </submittedName>
</protein>
<accession>A0AAW1Q774</accession>
<organism evidence="2 3">
    <name type="scientific">Apatococcus lobatus</name>
    <dbReference type="NCBI Taxonomy" id="904363"/>
    <lineage>
        <taxon>Eukaryota</taxon>
        <taxon>Viridiplantae</taxon>
        <taxon>Chlorophyta</taxon>
        <taxon>core chlorophytes</taxon>
        <taxon>Trebouxiophyceae</taxon>
        <taxon>Chlorellales</taxon>
        <taxon>Chlorellaceae</taxon>
        <taxon>Apatococcus</taxon>
    </lineage>
</organism>
<proteinExistence type="predicted"/>
<sequence length="123" mass="14009">MEDAILCLVIFVGLFVIRRMAGPHPPDVDHNPEPGSWWSECFRPDKWSSFSKSEKLEVLAQYDSWCRLRTLLAKSPPPSPAKSRRVVTVDVAVQTDAVVISSPRPVRPARYSFKDMQRKTRGQ</sequence>
<evidence type="ECO:0000313" key="2">
    <source>
        <dbReference type="EMBL" id="KAK9816149.1"/>
    </source>
</evidence>
<comment type="caution">
    <text evidence="2">The sequence shown here is derived from an EMBL/GenBank/DDBJ whole genome shotgun (WGS) entry which is preliminary data.</text>
</comment>